<evidence type="ECO:0000259" key="4">
    <source>
        <dbReference type="Pfam" id="PF01494"/>
    </source>
</evidence>
<dbReference type="SUPFAM" id="SSF51905">
    <property type="entry name" value="FAD/NAD(P)-binding domain"/>
    <property type="match status" value="1"/>
</dbReference>
<organism evidence="5 6">
    <name type="scientific">Streptomyces albipurpureus</name>
    <dbReference type="NCBI Taxonomy" id="2897419"/>
    <lineage>
        <taxon>Bacteria</taxon>
        <taxon>Bacillati</taxon>
        <taxon>Actinomycetota</taxon>
        <taxon>Actinomycetes</taxon>
        <taxon>Kitasatosporales</taxon>
        <taxon>Streptomycetaceae</taxon>
        <taxon>Streptomyces</taxon>
    </lineage>
</organism>
<dbReference type="RefSeq" id="WP_250920281.1">
    <property type="nucleotide sequence ID" value="NZ_JAMQAW010000012.1"/>
</dbReference>
<dbReference type="EMBL" id="JAMQAW010000012">
    <property type="protein sequence ID" value="MCM2389943.1"/>
    <property type="molecule type" value="Genomic_DNA"/>
</dbReference>
<evidence type="ECO:0000256" key="3">
    <source>
        <dbReference type="ARBA" id="ARBA00022827"/>
    </source>
</evidence>
<dbReference type="Pfam" id="PF21274">
    <property type="entry name" value="Rng_hyd_C"/>
    <property type="match status" value="1"/>
</dbReference>
<evidence type="ECO:0000313" key="6">
    <source>
        <dbReference type="Proteomes" id="UP001431429"/>
    </source>
</evidence>
<dbReference type="PANTHER" id="PTHR43004:SF19">
    <property type="entry name" value="BINDING MONOOXYGENASE, PUTATIVE (JCVI)-RELATED"/>
    <property type="match status" value="1"/>
</dbReference>
<keyword evidence="2" id="KW-0285">Flavoprotein</keyword>
<keyword evidence="3" id="KW-0274">FAD</keyword>
<accession>A0ABT0UN47</accession>
<dbReference type="Gene3D" id="3.40.30.120">
    <property type="match status" value="1"/>
</dbReference>
<dbReference type="InterPro" id="IPR036188">
    <property type="entry name" value="FAD/NAD-bd_sf"/>
</dbReference>
<keyword evidence="5" id="KW-0560">Oxidoreductase</keyword>
<dbReference type="Proteomes" id="UP001431429">
    <property type="component" value="Unassembled WGS sequence"/>
</dbReference>
<reference evidence="5" key="1">
    <citation type="submission" date="2022-06" db="EMBL/GenBank/DDBJ databases">
        <title>Genome public.</title>
        <authorList>
            <person name="Sun Q."/>
        </authorList>
    </citation>
    <scope>NUCLEOTIDE SEQUENCE</scope>
    <source>
        <strain evidence="5">CWNU-1</strain>
    </source>
</reference>
<gene>
    <name evidence="5" type="ORF">NBG84_16870</name>
</gene>
<dbReference type="InterPro" id="IPR050641">
    <property type="entry name" value="RIFMO-like"/>
</dbReference>
<dbReference type="Gene3D" id="3.50.50.60">
    <property type="entry name" value="FAD/NAD(P)-binding domain"/>
    <property type="match status" value="1"/>
</dbReference>
<dbReference type="PROSITE" id="PS51257">
    <property type="entry name" value="PROKAR_LIPOPROTEIN"/>
    <property type="match status" value="1"/>
</dbReference>
<keyword evidence="6" id="KW-1185">Reference proteome</keyword>
<comment type="cofactor">
    <cofactor evidence="1">
        <name>FAD</name>
        <dbReference type="ChEBI" id="CHEBI:57692"/>
    </cofactor>
</comment>
<dbReference type="PRINTS" id="PR00420">
    <property type="entry name" value="RNGMNOXGNASE"/>
</dbReference>
<dbReference type="PANTHER" id="PTHR43004">
    <property type="entry name" value="TRK SYSTEM POTASSIUM UPTAKE PROTEIN"/>
    <property type="match status" value="1"/>
</dbReference>
<keyword evidence="5" id="KW-0503">Monooxygenase</keyword>
<feature type="domain" description="FAD-binding" evidence="4">
    <location>
        <begin position="7"/>
        <end position="340"/>
    </location>
</feature>
<sequence>MRHTGMDTDVVIAGAGPTGLMLACELRLAGVEVMVVERLGERTGESRAGGMHSRTLEVLDQRGVLDRFLALGKPERVGHFSGLYLEFDESESRHPFPLTILQPVVERLLEEWAAELGLRVRRSSEVIGVHQDETGVTVELGTPRAAPATVRARYLVGCDGGRSTVRKLSDIDFPGTPATMTSLIGDVELPDLPEDYVWGRRGEGGHYSAIAFEPGWHRVITSEYDHITDHDEPATFEQLRESLIRLIGTDYGMRCPRWVSRFNDTARQAAQYRKGRVLLAGDAAHIHFPAGGQGLNMGVQDAVNLGWKLGSVIRGEAPERLLDSYHTERHPVAEGVLRNTRAQAALSRPDAQTEALREVFASLIVFDDVNRYLRDMLTALGIRYPADGDHPLTGRRVPNADLKTPNGTTRVYELLHAARPVLLDLRGSAAVAATAEGWGDRVDLVEARSEDNHWTVPAVGEIAAPAALLIRPDGHVAWATVRGTPDTTTLQTALTTWFGPRLGRGRRHPR</sequence>
<evidence type="ECO:0000256" key="2">
    <source>
        <dbReference type="ARBA" id="ARBA00022630"/>
    </source>
</evidence>
<evidence type="ECO:0000256" key="1">
    <source>
        <dbReference type="ARBA" id="ARBA00001974"/>
    </source>
</evidence>
<proteinExistence type="predicted"/>
<evidence type="ECO:0000313" key="5">
    <source>
        <dbReference type="EMBL" id="MCM2389943.1"/>
    </source>
</evidence>
<protein>
    <submittedName>
        <fullName evidence="5">FAD-dependent monooxygenase</fullName>
    </submittedName>
</protein>
<comment type="caution">
    <text evidence="5">The sequence shown here is derived from an EMBL/GenBank/DDBJ whole genome shotgun (WGS) entry which is preliminary data.</text>
</comment>
<name>A0ABT0UN47_9ACTN</name>
<dbReference type="Pfam" id="PF01494">
    <property type="entry name" value="FAD_binding_3"/>
    <property type="match status" value="1"/>
</dbReference>
<dbReference type="InterPro" id="IPR002938">
    <property type="entry name" value="FAD-bd"/>
</dbReference>
<dbReference type="GO" id="GO:0004497">
    <property type="term" value="F:monooxygenase activity"/>
    <property type="evidence" value="ECO:0007669"/>
    <property type="project" value="UniProtKB-KW"/>
</dbReference>
<dbReference type="Gene3D" id="3.30.70.2450">
    <property type="match status" value="1"/>
</dbReference>